<dbReference type="OrthoDB" id="10418349at2759"/>
<name>A0A9N9LV38_9HELO</name>
<accession>A0A9N9LV38</accession>
<feature type="chain" id="PRO_5040315183" evidence="1">
    <location>
        <begin position="20"/>
        <end position="93"/>
    </location>
</feature>
<feature type="signal peptide" evidence="1">
    <location>
        <begin position="1"/>
        <end position="19"/>
    </location>
</feature>
<keyword evidence="1" id="KW-0732">Signal</keyword>
<organism evidence="2 3">
    <name type="scientific">Hymenoscyphus albidus</name>
    <dbReference type="NCBI Taxonomy" id="595503"/>
    <lineage>
        <taxon>Eukaryota</taxon>
        <taxon>Fungi</taxon>
        <taxon>Dikarya</taxon>
        <taxon>Ascomycota</taxon>
        <taxon>Pezizomycotina</taxon>
        <taxon>Leotiomycetes</taxon>
        <taxon>Helotiales</taxon>
        <taxon>Helotiaceae</taxon>
        <taxon>Hymenoscyphus</taxon>
    </lineage>
</organism>
<proteinExistence type="predicted"/>
<evidence type="ECO:0000313" key="3">
    <source>
        <dbReference type="Proteomes" id="UP000701801"/>
    </source>
</evidence>
<keyword evidence="3" id="KW-1185">Reference proteome</keyword>
<gene>
    <name evidence="2" type="ORF">HYALB_00011028</name>
</gene>
<reference evidence="2" key="1">
    <citation type="submission" date="2021-07" db="EMBL/GenBank/DDBJ databases">
        <authorList>
            <person name="Durling M."/>
        </authorList>
    </citation>
    <scope>NUCLEOTIDE SEQUENCE</scope>
</reference>
<protein>
    <submittedName>
        <fullName evidence="2">Uncharacterized protein</fullName>
    </submittedName>
</protein>
<dbReference type="EMBL" id="CAJVRM010000291">
    <property type="protein sequence ID" value="CAG8978984.1"/>
    <property type="molecule type" value="Genomic_DNA"/>
</dbReference>
<comment type="caution">
    <text evidence="2">The sequence shown here is derived from an EMBL/GenBank/DDBJ whole genome shotgun (WGS) entry which is preliminary data.</text>
</comment>
<evidence type="ECO:0000256" key="1">
    <source>
        <dbReference type="SAM" id="SignalP"/>
    </source>
</evidence>
<dbReference type="Proteomes" id="UP000701801">
    <property type="component" value="Unassembled WGS sequence"/>
</dbReference>
<sequence length="93" mass="10113">MQFSQLLVSIMALGTVAIAIPIEVETVVNSNHLVLPRTSTQTSPKKVENCGRIDRDSFNACCGIGRPAAGFSTPGCNWYRPNDFCCKKGHPMN</sequence>
<dbReference type="AlphaFoldDB" id="A0A9N9LV38"/>
<evidence type="ECO:0000313" key="2">
    <source>
        <dbReference type="EMBL" id="CAG8978984.1"/>
    </source>
</evidence>